<reference evidence="7 8" key="1">
    <citation type="submission" date="2024-10" db="EMBL/GenBank/DDBJ databases">
        <title>The Natural Products Discovery Center: Release of the First 8490 Sequenced Strains for Exploring Actinobacteria Biosynthetic Diversity.</title>
        <authorList>
            <person name="Kalkreuter E."/>
            <person name="Kautsar S.A."/>
            <person name="Yang D."/>
            <person name="Bader C.D."/>
            <person name="Teijaro C.N."/>
            <person name="Fluegel L."/>
            <person name="Davis C.M."/>
            <person name="Simpson J.R."/>
            <person name="Lauterbach L."/>
            <person name="Steele A.D."/>
            <person name="Gui C."/>
            <person name="Meng S."/>
            <person name="Li G."/>
            <person name="Viehrig K."/>
            <person name="Ye F."/>
            <person name="Su P."/>
            <person name="Kiefer A.F."/>
            <person name="Nichols A."/>
            <person name="Cepeda A.J."/>
            <person name="Yan W."/>
            <person name="Fan B."/>
            <person name="Jiang Y."/>
            <person name="Adhikari A."/>
            <person name="Zheng C.-J."/>
            <person name="Schuster L."/>
            <person name="Cowan T.M."/>
            <person name="Smanski M.J."/>
            <person name="Chevrette M.G."/>
            <person name="De Carvalho L.P.S."/>
            <person name="Shen B."/>
        </authorList>
    </citation>
    <scope>NUCLEOTIDE SEQUENCE [LARGE SCALE GENOMIC DNA]</scope>
    <source>
        <strain evidence="7 8">NPDC020327</strain>
    </source>
</reference>
<dbReference type="Proteomes" id="UP001611548">
    <property type="component" value="Unassembled WGS sequence"/>
</dbReference>
<evidence type="ECO:0000256" key="5">
    <source>
        <dbReference type="SAM" id="MobiDB-lite"/>
    </source>
</evidence>
<dbReference type="RefSeq" id="WP_240483664.1">
    <property type="nucleotide sequence ID" value="NZ_JBIRWE010000001.1"/>
</dbReference>
<dbReference type="EMBL" id="JBIRWE010000001">
    <property type="protein sequence ID" value="MFI1963245.1"/>
    <property type="molecule type" value="Genomic_DNA"/>
</dbReference>
<organism evidence="7 8">
    <name type="scientific">Streptomyces pathocidini</name>
    <dbReference type="NCBI Taxonomy" id="1650571"/>
    <lineage>
        <taxon>Bacteria</taxon>
        <taxon>Bacillati</taxon>
        <taxon>Actinomycetota</taxon>
        <taxon>Actinomycetes</taxon>
        <taxon>Kitasatosporales</taxon>
        <taxon>Streptomycetaceae</taxon>
        <taxon>Streptomyces</taxon>
    </lineage>
</organism>
<evidence type="ECO:0000256" key="3">
    <source>
        <dbReference type="ARBA" id="ARBA00023163"/>
    </source>
</evidence>
<dbReference type="Pfam" id="PF00440">
    <property type="entry name" value="TetR_N"/>
    <property type="match status" value="1"/>
</dbReference>
<feature type="DNA-binding region" description="H-T-H motif" evidence="4">
    <location>
        <begin position="29"/>
        <end position="48"/>
    </location>
</feature>
<accession>A0ABW7UKQ0</accession>
<keyword evidence="2 4" id="KW-0238">DNA-binding</keyword>
<evidence type="ECO:0000256" key="1">
    <source>
        <dbReference type="ARBA" id="ARBA00023015"/>
    </source>
</evidence>
<evidence type="ECO:0000259" key="6">
    <source>
        <dbReference type="PROSITE" id="PS50977"/>
    </source>
</evidence>
<dbReference type="InterPro" id="IPR009057">
    <property type="entry name" value="Homeodomain-like_sf"/>
</dbReference>
<evidence type="ECO:0000256" key="4">
    <source>
        <dbReference type="PROSITE-ProRule" id="PRU00335"/>
    </source>
</evidence>
<evidence type="ECO:0000313" key="8">
    <source>
        <dbReference type="Proteomes" id="UP001611548"/>
    </source>
</evidence>
<sequence>MTVDGETTEGRVLDAAEELFYARGVRAVGMDAVRAASGVSLKRLYQLYPSKDDLVEAYLRRRDTRWLRRLAEHVAKLADRPDTPDVLAKSTGAVAESTGAVAKSPGAPAESTGTVTESPGEAAESPGVPMESTGVPVARILAVFDWLHQWFAEEGYRGCAFINSYGELGATSPAVAEVARAHKAAFRRYLSDLVAAAGLPAPLAAHLTLLAEGAITTAAISGSPAAAHEAKAAARILLEASRASAPERGRA</sequence>
<feature type="domain" description="HTH tetR-type" evidence="6">
    <location>
        <begin position="6"/>
        <end position="66"/>
    </location>
</feature>
<feature type="region of interest" description="Disordered" evidence="5">
    <location>
        <begin position="97"/>
        <end position="130"/>
    </location>
</feature>
<keyword evidence="3" id="KW-0804">Transcription</keyword>
<proteinExistence type="predicted"/>
<dbReference type="InterPro" id="IPR001647">
    <property type="entry name" value="HTH_TetR"/>
</dbReference>
<comment type="caution">
    <text evidence="7">The sequence shown here is derived from an EMBL/GenBank/DDBJ whole genome shotgun (WGS) entry which is preliminary data.</text>
</comment>
<name>A0ABW7UKQ0_9ACTN</name>
<evidence type="ECO:0000256" key="2">
    <source>
        <dbReference type="ARBA" id="ARBA00023125"/>
    </source>
</evidence>
<dbReference type="SUPFAM" id="SSF46689">
    <property type="entry name" value="Homeodomain-like"/>
    <property type="match status" value="1"/>
</dbReference>
<gene>
    <name evidence="7" type="ORF">ACH429_03755</name>
</gene>
<keyword evidence="8" id="KW-1185">Reference proteome</keyword>
<dbReference type="Gene3D" id="1.10.357.10">
    <property type="entry name" value="Tetracycline Repressor, domain 2"/>
    <property type="match status" value="2"/>
</dbReference>
<protein>
    <submittedName>
        <fullName evidence="7">TetR/AcrR family transcriptional regulator</fullName>
    </submittedName>
</protein>
<dbReference type="InterPro" id="IPR036271">
    <property type="entry name" value="Tet_transcr_reg_TetR-rel_C_sf"/>
</dbReference>
<dbReference type="PROSITE" id="PS50977">
    <property type="entry name" value="HTH_TETR_2"/>
    <property type="match status" value="1"/>
</dbReference>
<dbReference type="PANTHER" id="PTHR47506">
    <property type="entry name" value="TRANSCRIPTIONAL REGULATORY PROTEIN"/>
    <property type="match status" value="1"/>
</dbReference>
<dbReference type="SUPFAM" id="SSF48498">
    <property type="entry name" value="Tetracyclin repressor-like, C-terminal domain"/>
    <property type="match status" value="1"/>
</dbReference>
<dbReference type="PANTHER" id="PTHR47506:SF1">
    <property type="entry name" value="HTH-TYPE TRANSCRIPTIONAL REGULATOR YJDC"/>
    <property type="match status" value="1"/>
</dbReference>
<keyword evidence="1" id="KW-0805">Transcription regulation</keyword>
<dbReference type="PRINTS" id="PR00455">
    <property type="entry name" value="HTHTETR"/>
</dbReference>
<evidence type="ECO:0000313" key="7">
    <source>
        <dbReference type="EMBL" id="MFI1963245.1"/>
    </source>
</evidence>